<keyword evidence="3" id="KW-1185">Reference proteome</keyword>
<name>A0A0C3PWX6_PISTI</name>
<gene>
    <name evidence="2" type="ORF">M404DRAFT_18136</name>
</gene>
<protein>
    <submittedName>
        <fullName evidence="2">Uncharacterized protein</fullName>
    </submittedName>
</protein>
<dbReference type="AlphaFoldDB" id="A0A0C3PWX6"/>
<dbReference type="EMBL" id="KN831945">
    <property type="protein sequence ID" value="KIO13866.1"/>
    <property type="molecule type" value="Genomic_DNA"/>
</dbReference>
<evidence type="ECO:0000256" key="1">
    <source>
        <dbReference type="SAM" id="MobiDB-lite"/>
    </source>
</evidence>
<evidence type="ECO:0000313" key="3">
    <source>
        <dbReference type="Proteomes" id="UP000054217"/>
    </source>
</evidence>
<accession>A0A0C3PWX6</accession>
<evidence type="ECO:0000313" key="2">
    <source>
        <dbReference type="EMBL" id="KIO13866.1"/>
    </source>
</evidence>
<feature type="compositionally biased region" description="Polar residues" evidence="1">
    <location>
        <begin position="54"/>
        <end position="68"/>
    </location>
</feature>
<reference evidence="2 3" key="1">
    <citation type="submission" date="2014-04" db="EMBL/GenBank/DDBJ databases">
        <authorList>
            <consortium name="DOE Joint Genome Institute"/>
            <person name="Kuo A."/>
            <person name="Kohler A."/>
            <person name="Costa M.D."/>
            <person name="Nagy L.G."/>
            <person name="Floudas D."/>
            <person name="Copeland A."/>
            <person name="Barry K.W."/>
            <person name="Cichocki N."/>
            <person name="Veneault-Fourrey C."/>
            <person name="LaButti K."/>
            <person name="Lindquist E.A."/>
            <person name="Lipzen A."/>
            <person name="Lundell T."/>
            <person name="Morin E."/>
            <person name="Murat C."/>
            <person name="Sun H."/>
            <person name="Tunlid A."/>
            <person name="Henrissat B."/>
            <person name="Grigoriev I.V."/>
            <person name="Hibbett D.S."/>
            <person name="Martin F."/>
            <person name="Nordberg H.P."/>
            <person name="Cantor M.N."/>
            <person name="Hua S.X."/>
        </authorList>
    </citation>
    <scope>NUCLEOTIDE SEQUENCE [LARGE SCALE GENOMIC DNA]</scope>
    <source>
        <strain evidence="2 3">Marx 270</strain>
    </source>
</reference>
<organism evidence="2 3">
    <name type="scientific">Pisolithus tinctorius Marx 270</name>
    <dbReference type="NCBI Taxonomy" id="870435"/>
    <lineage>
        <taxon>Eukaryota</taxon>
        <taxon>Fungi</taxon>
        <taxon>Dikarya</taxon>
        <taxon>Basidiomycota</taxon>
        <taxon>Agaricomycotina</taxon>
        <taxon>Agaricomycetes</taxon>
        <taxon>Agaricomycetidae</taxon>
        <taxon>Boletales</taxon>
        <taxon>Sclerodermatineae</taxon>
        <taxon>Pisolithaceae</taxon>
        <taxon>Pisolithus</taxon>
    </lineage>
</organism>
<dbReference type="HOGENOM" id="CLU_1548241_0_0_1"/>
<proteinExistence type="predicted"/>
<dbReference type="InParanoid" id="A0A0C3PWX6"/>
<dbReference type="OrthoDB" id="2641888at2759"/>
<sequence length="173" mass="19216">MPVIPVVPTPNTVEQEDNTGISVAAWLIKNPLSSLHPPPVVRDSPEPTMTISESVQLNENSGSSNKRMSTIDEGESQVKAPSTSKRRQLTNICPDMESRCNAEHITTVSAANGPTTHRWNEEEGMASSFEQEWQKQVGGSLEEFNKYFDELPSEAKAKYKDEANDLVRIVYLI</sequence>
<dbReference type="Proteomes" id="UP000054217">
    <property type="component" value="Unassembled WGS sequence"/>
</dbReference>
<feature type="region of interest" description="Disordered" evidence="1">
    <location>
        <begin position="54"/>
        <end position="86"/>
    </location>
</feature>
<reference evidence="3" key="2">
    <citation type="submission" date="2015-01" db="EMBL/GenBank/DDBJ databases">
        <title>Evolutionary Origins and Diversification of the Mycorrhizal Mutualists.</title>
        <authorList>
            <consortium name="DOE Joint Genome Institute"/>
            <consortium name="Mycorrhizal Genomics Consortium"/>
            <person name="Kohler A."/>
            <person name="Kuo A."/>
            <person name="Nagy L.G."/>
            <person name="Floudas D."/>
            <person name="Copeland A."/>
            <person name="Barry K.W."/>
            <person name="Cichocki N."/>
            <person name="Veneault-Fourrey C."/>
            <person name="LaButti K."/>
            <person name="Lindquist E.A."/>
            <person name="Lipzen A."/>
            <person name="Lundell T."/>
            <person name="Morin E."/>
            <person name="Murat C."/>
            <person name="Riley R."/>
            <person name="Ohm R."/>
            <person name="Sun H."/>
            <person name="Tunlid A."/>
            <person name="Henrissat B."/>
            <person name="Grigoriev I.V."/>
            <person name="Hibbett D.S."/>
            <person name="Martin F."/>
        </authorList>
    </citation>
    <scope>NUCLEOTIDE SEQUENCE [LARGE SCALE GENOMIC DNA]</scope>
    <source>
        <strain evidence="3">Marx 270</strain>
    </source>
</reference>